<dbReference type="PANTHER" id="PTHR47331">
    <property type="entry name" value="PHD-TYPE DOMAIN-CONTAINING PROTEIN"/>
    <property type="match status" value="1"/>
</dbReference>
<reference evidence="2" key="2">
    <citation type="submission" date="2025-08" db="UniProtKB">
        <authorList>
            <consortium name="Ensembl"/>
        </authorList>
    </citation>
    <scope>IDENTIFICATION</scope>
</reference>
<evidence type="ECO:0000313" key="3">
    <source>
        <dbReference type="Proteomes" id="UP000265120"/>
    </source>
</evidence>
<reference evidence="2 3" key="1">
    <citation type="journal article" date="2014" name="Nat. Genet.">
        <title>Whole-genome sequence of a flatfish provides insights into ZW sex chromosome evolution and adaptation to a benthic lifestyle.</title>
        <authorList>
            <person name="Chen S."/>
            <person name="Zhang G."/>
            <person name="Shao C."/>
            <person name="Huang Q."/>
            <person name="Liu G."/>
            <person name="Zhang P."/>
            <person name="Song W."/>
            <person name="An N."/>
            <person name="Chalopin D."/>
            <person name="Volff J.N."/>
            <person name="Hong Y."/>
            <person name="Li Q."/>
            <person name="Sha Z."/>
            <person name="Zhou H."/>
            <person name="Xie M."/>
            <person name="Yu Q."/>
            <person name="Liu Y."/>
            <person name="Xiang H."/>
            <person name="Wang N."/>
            <person name="Wu K."/>
            <person name="Yang C."/>
            <person name="Zhou Q."/>
            <person name="Liao X."/>
            <person name="Yang L."/>
            <person name="Hu Q."/>
            <person name="Zhang J."/>
            <person name="Meng L."/>
            <person name="Jin L."/>
            <person name="Tian Y."/>
            <person name="Lian J."/>
            <person name="Yang J."/>
            <person name="Miao G."/>
            <person name="Liu S."/>
            <person name="Liang Z."/>
            <person name="Yan F."/>
            <person name="Li Y."/>
            <person name="Sun B."/>
            <person name="Zhang H."/>
            <person name="Zhang J."/>
            <person name="Zhu Y."/>
            <person name="Du M."/>
            <person name="Zhao Y."/>
            <person name="Schartl M."/>
            <person name="Tang Q."/>
            <person name="Wang J."/>
        </authorList>
    </citation>
    <scope>NUCLEOTIDE SEQUENCE</scope>
</reference>
<evidence type="ECO:0000256" key="1">
    <source>
        <dbReference type="SAM" id="MobiDB-lite"/>
    </source>
</evidence>
<organism evidence="2 3">
    <name type="scientific">Cynoglossus semilaevis</name>
    <name type="common">Tongue sole</name>
    <dbReference type="NCBI Taxonomy" id="244447"/>
    <lineage>
        <taxon>Eukaryota</taxon>
        <taxon>Metazoa</taxon>
        <taxon>Chordata</taxon>
        <taxon>Craniata</taxon>
        <taxon>Vertebrata</taxon>
        <taxon>Euteleostomi</taxon>
        <taxon>Actinopterygii</taxon>
        <taxon>Neopterygii</taxon>
        <taxon>Teleostei</taxon>
        <taxon>Neoteleostei</taxon>
        <taxon>Acanthomorphata</taxon>
        <taxon>Carangaria</taxon>
        <taxon>Pleuronectiformes</taxon>
        <taxon>Pleuronectoidei</taxon>
        <taxon>Cynoglossidae</taxon>
        <taxon>Cynoglossinae</taxon>
        <taxon>Cynoglossus</taxon>
    </lineage>
</organism>
<dbReference type="AlphaFoldDB" id="A0A3P8VRI0"/>
<keyword evidence="3" id="KW-1185">Reference proteome</keyword>
<evidence type="ECO:0000313" key="2">
    <source>
        <dbReference type="Ensembl" id="ENSCSEP00000015886.1"/>
    </source>
</evidence>
<feature type="region of interest" description="Disordered" evidence="1">
    <location>
        <begin position="149"/>
        <end position="169"/>
    </location>
</feature>
<dbReference type="PANTHER" id="PTHR47331:SF6">
    <property type="entry name" value="DOUBLECORTIN DOMAIN-CONTAINING PROTEIN"/>
    <property type="match status" value="1"/>
</dbReference>
<dbReference type="GeneTree" id="ENSGT00940000169522"/>
<protein>
    <recommendedName>
        <fullName evidence="4">CCHC-type domain-containing protein</fullName>
    </recommendedName>
</protein>
<name>A0A3P8VRI0_CYNSE</name>
<proteinExistence type="predicted"/>
<dbReference type="Ensembl" id="ENSCSET00000016084.1">
    <property type="protein sequence ID" value="ENSCSEP00000015886.1"/>
    <property type="gene ID" value="ENSCSEG00000010212.1"/>
</dbReference>
<dbReference type="Proteomes" id="UP000265120">
    <property type="component" value="Chromosome 12"/>
</dbReference>
<sequence>VLQKVTGECERGMIVGVRNAGCSILQTDLGIFQNRRLSGLPWYESHKTFWGRLVGDSGKRMMEKVVEANIQATTDEIQALYNSSGPEKPISLRTTWRTNKTLEECKSYLRENYICYRCCGSTQHMARDCKMTVKCLECNSDKHIAALHPGPSLATTQSTVDDRGESPPSSVTSKCTEICGNADSARSCSKICLVKAYPEGRKEKTKCMRC</sequence>
<dbReference type="STRING" id="244447.ENSCSEP00000015886"/>
<evidence type="ECO:0008006" key="4">
    <source>
        <dbReference type="Google" id="ProtNLM"/>
    </source>
</evidence>
<accession>A0A3P8VRI0</accession>
<reference evidence="2" key="3">
    <citation type="submission" date="2025-09" db="UniProtKB">
        <authorList>
            <consortium name="Ensembl"/>
        </authorList>
    </citation>
    <scope>IDENTIFICATION</scope>
</reference>
<dbReference type="InParanoid" id="A0A3P8VRI0"/>